<dbReference type="AlphaFoldDB" id="A0A2J6Q7K6"/>
<protein>
    <submittedName>
        <fullName evidence="2">Uncharacterized protein</fullName>
    </submittedName>
</protein>
<dbReference type="Proteomes" id="UP000235672">
    <property type="component" value="Unassembled WGS sequence"/>
</dbReference>
<evidence type="ECO:0000313" key="3">
    <source>
        <dbReference type="Proteomes" id="UP000235672"/>
    </source>
</evidence>
<organism evidence="2 3">
    <name type="scientific">Hyaloscypha hepaticicola</name>
    <dbReference type="NCBI Taxonomy" id="2082293"/>
    <lineage>
        <taxon>Eukaryota</taxon>
        <taxon>Fungi</taxon>
        <taxon>Dikarya</taxon>
        <taxon>Ascomycota</taxon>
        <taxon>Pezizomycotina</taxon>
        <taxon>Leotiomycetes</taxon>
        <taxon>Helotiales</taxon>
        <taxon>Hyaloscyphaceae</taxon>
        <taxon>Hyaloscypha</taxon>
    </lineage>
</organism>
<evidence type="ECO:0000313" key="2">
    <source>
        <dbReference type="EMBL" id="PMD22221.1"/>
    </source>
</evidence>
<accession>A0A2J6Q7K6</accession>
<dbReference type="EMBL" id="KZ613478">
    <property type="protein sequence ID" value="PMD22221.1"/>
    <property type="molecule type" value="Genomic_DNA"/>
</dbReference>
<keyword evidence="3" id="KW-1185">Reference proteome</keyword>
<evidence type="ECO:0000256" key="1">
    <source>
        <dbReference type="SAM" id="MobiDB-lite"/>
    </source>
</evidence>
<sequence length="174" mass="19446">MSEAGDSSLEWTLAFEPDEDGEEELAPEEEPIDKALITDDTIRKCRIIASVRSIEYGEIEIAPSQTKPGALLAIDFQQLRFFNLRALMIPRAKKQFGINFTESSVSATLPPESATAGSERETERNKKFALRIRGSGNNTKRATWTLRENPQTRGGIHLNFRVVVILKVDGQIEV</sequence>
<proteinExistence type="predicted"/>
<gene>
    <name evidence="2" type="ORF">NA56DRAFT_748013</name>
</gene>
<reference evidence="2 3" key="1">
    <citation type="submission" date="2016-05" db="EMBL/GenBank/DDBJ databases">
        <title>A degradative enzymes factory behind the ericoid mycorrhizal symbiosis.</title>
        <authorList>
            <consortium name="DOE Joint Genome Institute"/>
            <person name="Martino E."/>
            <person name="Morin E."/>
            <person name="Grelet G."/>
            <person name="Kuo A."/>
            <person name="Kohler A."/>
            <person name="Daghino S."/>
            <person name="Barry K."/>
            <person name="Choi C."/>
            <person name="Cichocki N."/>
            <person name="Clum A."/>
            <person name="Copeland A."/>
            <person name="Hainaut M."/>
            <person name="Haridas S."/>
            <person name="Labutti K."/>
            <person name="Lindquist E."/>
            <person name="Lipzen A."/>
            <person name="Khouja H.-R."/>
            <person name="Murat C."/>
            <person name="Ohm R."/>
            <person name="Olson A."/>
            <person name="Spatafora J."/>
            <person name="Veneault-Fourrey C."/>
            <person name="Henrissat B."/>
            <person name="Grigoriev I."/>
            <person name="Martin F."/>
            <person name="Perotto S."/>
        </authorList>
    </citation>
    <scope>NUCLEOTIDE SEQUENCE [LARGE SCALE GENOMIC DNA]</scope>
    <source>
        <strain evidence="2 3">UAMH 7357</strain>
    </source>
</reference>
<feature type="compositionally biased region" description="Acidic residues" evidence="1">
    <location>
        <begin position="16"/>
        <end position="28"/>
    </location>
</feature>
<dbReference type="OrthoDB" id="5310698at2759"/>
<feature type="region of interest" description="Disordered" evidence="1">
    <location>
        <begin position="1"/>
        <end position="28"/>
    </location>
</feature>
<name>A0A2J6Q7K6_9HELO</name>